<accession>A0A4C1VHI8</accession>
<dbReference type="Proteomes" id="UP000299102">
    <property type="component" value="Unassembled WGS sequence"/>
</dbReference>
<evidence type="ECO:0000313" key="1">
    <source>
        <dbReference type="EMBL" id="GBP37812.1"/>
    </source>
</evidence>
<organism evidence="1 2">
    <name type="scientific">Eumeta variegata</name>
    <name type="common">Bagworm moth</name>
    <name type="synonym">Eumeta japonica</name>
    <dbReference type="NCBI Taxonomy" id="151549"/>
    <lineage>
        <taxon>Eukaryota</taxon>
        <taxon>Metazoa</taxon>
        <taxon>Ecdysozoa</taxon>
        <taxon>Arthropoda</taxon>
        <taxon>Hexapoda</taxon>
        <taxon>Insecta</taxon>
        <taxon>Pterygota</taxon>
        <taxon>Neoptera</taxon>
        <taxon>Endopterygota</taxon>
        <taxon>Lepidoptera</taxon>
        <taxon>Glossata</taxon>
        <taxon>Ditrysia</taxon>
        <taxon>Tineoidea</taxon>
        <taxon>Psychidae</taxon>
        <taxon>Oiketicinae</taxon>
        <taxon>Eumeta</taxon>
    </lineage>
</organism>
<keyword evidence="2" id="KW-1185">Reference proteome</keyword>
<evidence type="ECO:0000313" key="2">
    <source>
        <dbReference type="Proteomes" id="UP000299102"/>
    </source>
</evidence>
<reference evidence="1 2" key="1">
    <citation type="journal article" date="2019" name="Commun. Biol.">
        <title>The bagworm genome reveals a unique fibroin gene that provides high tensile strength.</title>
        <authorList>
            <person name="Kono N."/>
            <person name="Nakamura H."/>
            <person name="Ohtoshi R."/>
            <person name="Tomita M."/>
            <person name="Numata K."/>
            <person name="Arakawa K."/>
        </authorList>
    </citation>
    <scope>NUCLEOTIDE SEQUENCE [LARGE SCALE GENOMIC DNA]</scope>
</reference>
<protein>
    <submittedName>
        <fullName evidence="1">Uncharacterized protein</fullName>
    </submittedName>
</protein>
<comment type="caution">
    <text evidence="1">The sequence shown here is derived from an EMBL/GenBank/DDBJ whole genome shotgun (WGS) entry which is preliminary data.</text>
</comment>
<proteinExistence type="predicted"/>
<sequence length="136" mass="14923">MVHFRRTSTWSRVDLEAYRCERRSVYPHYCGVYVAPVEHSMHGKSCIGSNSTIAPIVESARARPAGCPLALIDRLDIVVNVGVHLGDSSVESGYSSFSKLLIVCSQITPGAGDRWQGGSITRLDEPADEFNFHLSV</sequence>
<dbReference type="AlphaFoldDB" id="A0A4C1VHI8"/>
<name>A0A4C1VHI8_EUMVA</name>
<gene>
    <name evidence="1" type="ORF">EVAR_21655_1</name>
</gene>
<dbReference type="EMBL" id="BGZK01000339">
    <property type="protein sequence ID" value="GBP37812.1"/>
    <property type="molecule type" value="Genomic_DNA"/>
</dbReference>